<evidence type="ECO:0000313" key="2">
    <source>
        <dbReference type="Proteomes" id="UP000283766"/>
    </source>
</evidence>
<gene>
    <name evidence="1" type="ORF">DW216_20205</name>
</gene>
<dbReference type="Proteomes" id="UP000283766">
    <property type="component" value="Unassembled WGS sequence"/>
</dbReference>
<comment type="caution">
    <text evidence="1">The sequence shown here is derived from an EMBL/GenBank/DDBJ whole genome shotgun (WGS) entry which is preliminary data.</text>
</comment>
<dbReference type="EMBL" id="QRJL01000021">
    <property type="protein sequence ID" value="RHH25923.1"/>
    <property type="molecule type" value="Genomic_DNA"/>
</dbReference>
<proteinExistence type="predicted"/>
<sequence>MPIQNDNVIISPNDFLENNKKGEFYTGYVFGLGYAFVQHFPVEVFSGTDCYHPIIDIQCIDQSEECIQEGFDIVVERLKRKILKIDMVGRYYVIYQGKQLFLPSPDSLKLNIKFEGQEAVVDVEILSIRYADELNKTIERINFKGSLKNFGFEFSINIAEIIWASSAALGVVETALGPLNEMFNIEKNFYDKYLNNPYPNRAAKAKKFSESIFQSLKRNGINTFSNELNDKIIPKTLKTIKRGLWRANLALTAFDVYNSHQLKVSHLFNIFMLTSAFPTSWVLGGVIIGADILLYATTDKSLGDWIDHYAGKIGLGDENGVVFGEDKIHYYQMQKHYDDDFIIVPDNTRVVKPMIDIFYEKVY</sequence>
<organism evidence="1 2">
    <name type="scientific">Bacteroides uniformis</name>
    <dbReference type="NCBI Taxonomy" id="820"/>
    <lineage>
        <taxon>Bacteria</taxon>
        <taxon>Pseudomonadati</taxon>
        <taxon>Bacteroidota</taxon>
        <taxon>Bacteroidia</taxon>
        <taxon>Bacteroidales</taxon>
        <taxon>Bacteroidaceae</taxon>
        <taxon>Bacteroides</taxon>
    </lineage>
</organism>
<reference evidence="1 2" key="1">
    <citation type="submission" date="2018-08" db="EMBL/GenBank/DDBJ databases">
        <title>A genome reference for cultivated species of the human gut microbiota.</title>
        <authorList>
            <person name="Zou Y."/>
            <person name="Xue W."/>
            <person name="Luo G."/>
        </authorList>
    </citation>
    <scope>NUCLEOTIDE SEQUENCE [LARGE SCALE GENOMIC DNA]</scope>
    <source>
        <strain evidence="1 2">AM18-14LB</strain>
    </source>
</reference>
<name>A0A414W6Z6_BACUN</name>
<dbReference type="RefSeq" id="WP_117710071.1">
    <property type="nucleotide sequence ID" value="NZ_JAQCQQ010000027.1"/>
</dbReference>
<protein>
    <submittedName>
        <fullName evidence="1">Uncharacterized protein</fullName>
    </submittedName>
</protein>
<dbReference type="AlphaFoldDB" id="A0A414W6Z6"/>
<evidence type="ECO:0000313" key="1">
    <source>
        <dbReference type="EMBL" id="RHH25923.1"/>
    </source>
</evidence>
<accession>A0A414W6Z6</accession>